<evidence type="ECO:0000256" key="1">
    <source>
        <dbReference type="SAM" id="Phobius"/>
    </source>
</evidence>
<sequence>MNHDQLDAAADPINVHWAERMGDDARPFVEPIWHGSILPSLKVNALAENWTTEQFHERCTRALMATVDLFYALHGNASSSYTQANEKPQYYWVHQNFNILRANDATRGMSIQKDEMLRVAAEYLSHPEIRTNKFDWLLLDAIVFAELDAYSWHISGFAATLASGNVVKYLALLALFNGIGFVFGYLLLPAIAYFVVSRGHETTGWAIAALWAVSVVWSLIGLPFRWKTRRKNKALLNRMLDLYRLLGDSTISPRLLKNSLERAATEGVVLDGAVFSIVDRIVARDATAFVPGQIG</sequence>
<name>A0AAU8SSL9_9BURK</name>
<feature type="transmembrane region" description="Helical" evidence="1">
    <location>
        <begin position="169"/>
        <end position="196"/>
    </location>
</feature>
<dbReference type="AlphaFoldDB" id="A0AAU8SSL9"/>
<keyword evidence="1" id="KW-1133">Transmembrane helix</keyword>
<dbReference type="RefSeq" id="WP_046565152.1">
    <property type="nucleotide sequence ID" value="NZ_CAKZHR010000034.1"/>
</dbReference>
<gene>
    <name evidence="2" type="ORF">OI25_7616</name>
</gene>
<reference evidence="2 3" key="1">
    <citation type="journal article" date="2015" name="Genome Announc.">
        <title>Complete genome sequences for 59 burkholderia isolates, both pathogenic and near neighbor.</title>
        <authorList>
            <person name="Johnson S.L."/>
            <person name="Bishop-Lilly K.A."/>
            <person name="Ladner J.T."/>
            <person name="Daligault H.E."/>
            <person name="Davenport K.W."/>
            <person name="Jaissle J."/>
            <person name="Frey K.G."/>
            <person name="Koroleva G.I."/>
            <person name="Bruce D.C."/>
            <person name="Coyne S.R."/>
            <person name="Broomall S.M."/>
            <person name="Li P.E."/>
            <person name="Teshima H."/>
            <person name="Gibbons H.S."/>
            <person name="Palacios G.F."/>
            <person name="Rosenzweig C.N."/>
            <person name="Redden C.L."/>
            <person name="Xu Y."/>
            <person name="Minogue T.D."/>
            <person name="Chain P.S."/>
        </authorList>
    </citation>
    <scope>NUCLEOTIDE SEQUENCE [LARGE SCALE GENOMIC DNA]</scope>
    <source>
        <strain evidence="2 3">ATCC BAA-463</strain>
    </source>
</reference>
<dbReference type="GeneID" id="66513895"/>
<feature type="transmembrane region" description="Helical" evidence="1">
    <location>
        <begin position="202"/>
        <end position="224"/>
    </location>
</feature>
<dbReference type="KEGG" id="bfn:OI25_7616"/>
<keyword evidence="1" id="KW-0472">Membrane</keyword>
<evidence type="ECO:0000313" key="2">
    <source>
        <dbReference type="EMBL" id="AJZ57033.1"/>
    </source>
</evidence>
<proteinExistence type="predicted"/>
<organism evidence="2 3">
    <name type="scientific">Paraburkholderia fungorum</name>
    <dbReference type="NCBI Taxonomy" id="134537"/>
    <lineage>
        <taxon>Bacteria</taxon>
        <taxon>Pseudomonadati</taxon>
        <taxon>Pseudomonadota</taxon>
        <taxon>Betaproteobacteria</taxon>
        <taxon>Burkholderiales</taxon>
        <taxon>Burkholderiaceae</taxon>
        <taxon>Paraburkholderia</taxon>
    </lineage>
</organism>
<evidence type="ECO:0000313" key="3">
    <source>
        <dbReference type="Proteomes" id="UP000032614"/>
    </source>
</evidence>
<protein>
    <submittedName>
        <fullName evidence="2">Uncharacterized protein</fullName>
    </submittedName>
</protein>
<keyword evidence="1" id="KW-0812">Transmembrane</keyword>
<dbReference type="Proteomes" id="UP000032614">
    <property type="component" value="Chromosome 3"/>
</dbReference>
<accession>A0AAU8SSL9</accession>
<dbReference type="EMBL" id="CP010025">
    <property type="protein sequence ID" value="AJZ57033.1"/>
    <property type="molecule type" value="Genomic_DNA"/>
</dbReference>